<organism evidence="1 2">
    <name type="scientific">Hyalomma asiaticum</name>
    <name type="common">Tick</name>
    <dbReference type="NCBI Taxonomy" id="266040"/>
    <lineage>
        <taxon>Eukaryota</taxon>
        <taxon>Metazoa</taxon>
        <taxon>Ecdysozoa</taxon>
        <taxon>Arthropoda</taxon>
        <taxon>Chelicerata</taxon>
        <taxon>Arachnida</taxon>
        <taxon>Acari</taxon>
        <taxon>Parasitiformes</taxon>
        <taxon>Ixodida</taxon>
        <taxon>Ixodoidea</taxon>
        <taxon>Ixodidae</taxon>
        <taxon>Hyalomminae</taxon>
        <taxon>Hyalomma</taxon>
    </lineage>
</organism>
<comment type="caution">
    <text evidence="1">The sequence shown here is derived from an EMBL/GenBank/DDBJ whole genome shotgun (WGS) entry which is preliminary data.</text>
</comment>
<dbReference type="Proteomes" id="UP000821845">
    <property type="component" value="Chromosome 5"/>
</dbReference>
<dbReference type="EMBL" id="CM023485">
    <property type="protein sequence ID" value="KAH6931165.1"/>
    <property type="molecule type" value="Genomic_DNA"/>
</dbReference>
<name>A0ACB7S8W8_HYAAI</name>
<keyword evidence="2" id="KW-1185">Reference proteome</keyword>
<protein>
    <submittedName>
        <fullName evidence="1">Uncharacterized protein</fullName>
    </submittedName>
</protein>
<accession>A0ACB7S8W8</accession>
<sequence length="142" mass="14590">MGLFSAVSVIVGNSIGSAIFIGPSIVYQDAGSGGADLLVWIVGGAASLIHAFCIAELGTLLPSAGGSYEYVNVAAKSMGRLGELLTFFFLWTFLLMDAASVTINGFTFTKYALSLAYGTCPLPYGVTALITMVVIGESMGAA</sequence>
<gene>
    <name evidence="1" type="ORF">HPB50_022596</name>
</gene>
<proteinExistence type="predicted"/>
<evidence type="ECO:0000313" key="2">
    <source>
        <dbReference type="Proteomes" id="UP000821845"/>
    </source>
</evidence>
<reference evidence="1" key="1">
    <citation type="submission" date="2020-05" db="EMBL/GenBank/DDBJ databases">
        <title>Large-scale comparative analyses of tick genomes elucidate their genetic diversity and vector capacities.</title>
        <authorList>
            <person name="Jia N."/>
            <person name="Wang J."/>
            <person name="Shi W."/>
            <person name="Du L."/>
            <person name="Sun Y."/>
            <person name="Zhan W."/>
            <person name="Jiang J."/>
            <person name="Wang Q."/>
            <person name="Zhang B."/>
            <person name="Ji P."/>
            <person name="Sakyi L.B."/>
            <person name="Cui X."/>
            <person name="Yuan T."/>
            <person name="Jiang B."/>
            <person name="Yang W."/>
            <person name="Lam T.T.-Y."/>
            <person name="Chang Q."/>
            <person name="Ding S."/>
            <person name="Wang X."/>
            <person name="Zhu J."/>
            <person name="Ruan X."/>
            <person name="Zhao L."/>
            <person name="Wei J."/>
            <person name="Que T."/>
            <person name="Du C."/>
            <person name="Cheng J."/>
            <person name="Dai P."/>
            <person name="Han X."/>
            <person name="Huang E."/>
            <person name="Gao Y."/>
            <person name="Liu J."/>
            <person name="Shao H."/>
            <person name="Ye R."/>
            <person name="Li L."/>
            <person name="Wei W."/>
            <person name="Wang X."/>
            <person name="Wang C."/>
            <person name="Yang T."/>
            <person name="Huo Q."/>
            <person name="Li W."/>
            <person name="Guo W."/>
            <person name="Chen H."/>
            <person name="Zhou L."/>
            <person name="Ni X."/>
            <person name="Tian J."/>
            <person name="Zhou Y."/>
            <person name="Sheng Y."/>
            <person name="Liu T."/>
            <person name="Pan Y."/>
            <person name="Xia L."/>
            <person name="Li J."/>
            <person name="Zhao F."/>
            <person name="Cao W."/>
        </authorList>
    </citation>
    <scope>NUCLEOTIDE SEQUENCE</scope>
    <source>
        <strain evidence="1">Hyas-2018</strain>
    </source>
</reference>
<evidence type="ECO:0000313" key="1">
    <source>
        <dbReference type="EMBL" id="KAH6931165.1"/>
    </source>
</evidence>